<dbReference type="AlphaFoldDB" id="A0A291B9W2"/>
<evidence type="ECO:0000313" key="1">
    <source>
        <dbReference type="EMBL" id="ATF09792.1"/>
    </source>
</evidence>
<keyword evidence="2" id="KW-1185">Reference proteome</keyword>
<proteinExistence type="predicted"/>
<name>A0A291B9W2_9GAMM</name>
<evidence type="ECO:0008006" key="3">
    <source>
        <dbReference type="Google" id="ProtNLM"/>
    </source>
</evidence>
<reference evidence="2" key="1">
    <citation type="submission" date="2017-04" db="EMBL/GenBank/DDBJ databases">
        <title>Genome evolution of the luminous symbionts of deep sea anglerfish.</title>
        <authorList>
            <person name="Hendry T.A."/>
        </authorList>
    </citation>
    <scope>NUCLEOTIDE SEQUENCE [LARGE SCALE GENOMIC DNA]</scope>
</reference>
<dbReference type="KEGG" id="elux:BTN50_1310"/>
<gene>
    <name evidence="1" type="ORF">BTN50_1310</name>
</gene>
<organism evidence="1 2">
    <name type="scientific">Candidatus Enterovibrio altilux</name>
    <dbReference type="NCBI Taxonomy" id="1927128"/>
    <lineage>
        <taxon>Bacteria</taxon>
        <taxon>Pseudomonadati</taxon>
        <taxon>Pseudomonadota</taxon>
        <taxon>Gammaproteobacteria</taxon>
        <taxon>Vibrionales</taxon>
        <taxon>Vibrionaceae</taxon>
        <taxon>Enterovibrio</taxon>
    </lineage>
</organism>
<accession>A0A291B9W2</accession>
<dbReference type="EMBL" id="CP020660">
    <property type="protein sequence ID" value="ATF09792.1"/>
    <property type="molecule type" value="Genomic_DNA"/>
</dbReference>
<protein>
    <recommendedName>
        <fullName evidence="3">Mobile element protein</fullName>
    </recommendedName>
</protein>
<dbReference type="Proteomes" id="UP000218160">
    <property type="component" value="Chromosome 1"/>
</dbReference>
<sequence length="75" mass="8572">MWLMVTCHLVYSNGLSEKSMKYQPLVLTTPKCYETVRIKRAVSLISPRKGAIFGEQDYPCDLAVSYLKLYGSNQH</sequence>
<evidence type="ECO:0000313" key="2">
    <source>
        <dbReference type="Proteomes" id="UP000218160"/>
    </source>
</evidence>